<accession>A0ABS8C975</accession>
<evidence type="ECO:0000259" key="1">
    <source>
        <dbReference type="Pfam" id="PF10276"/>
    </source>
</evidence>
<dbReference type="InterPro" id="IPR019401">
    <property type="entry name" value="Znf_CHCC"/>
</dbReference>
<reference evidence="2 3" key="1">
    <citation type="submission" date="2020-07" db="EMBL/GenBank/DDBJ databases">
        <title>Pusillimonas sp. nov., isolated from poultry manure in Taiwan.</title>
        <authorList>
            <person name="Lin S.-Y."/>
            <person name="Tang Y.-S."/>
            <person name="Young C.-C."/>
        </authorList>
    </citation>
    <scope>NUCLEOTIDE SEQUENCE [LARGE SCALE GENOMIC DNA]</scope>
    <source>
        <strain evidence="2 3">CC-YST705</strain>
    </source>
</reference>
<keyword evidence="2" id="KW-0479">Metal-binding</keyword>
<keyword evidence="2" id="KW-0863">Zinc-finger</keyword>
<dbReference type="EMBL" id="JACDXW010000001">
    <property type="protein sequence ID" value="MCB5362199.1"/>
    <property type="molecule type" value="Genomic_DNA"/>
</dbReference>
<gene>
    <name evidence="2" type="ORF">H0484_00280</name>
</gene>
<dbReference type="GO" id="GO:0008270">
    <property type="term" value="F:zinc ion binding"/>
    <property type="evidence" value="ECO:0007669"/>
    <property type="project" value="UniProtKB-KW"/>
</dbReference>
<proteinExistence type="predicted"/>
<evidence type="ECO:0000313" key="2">
    <source>
        <dbReference type="EMBL" id="MCB5362199.1"/>
    </source>
</evidence>
<organism evidence="2 3">
    <name type="scientific">Mesopusillimonas faecipullorum</name>
    <dbReference type="NCBI Taxonomy" id="2755040"/>
    <lineage>
        <taxon>Bacteria</taxon>
        <taxon>Pseudomonadati</taxon>
        <taxon>Pseudomonadota</taxon>
        <taxon>Betaproteobacteria</taxon>
        <taxon>Burkholderiales</taxon>
        <taxon>Alcaligenaceae</taxon>
        <taxon>Mesopusillimonas</taxon>
    </lineage>
</organism>
<feature type="domain" description="Zinc finger CHCC-type" evidence="1">
    <location>
        <begin position="24"/>
        <end position="59"/>
    </location>
</feature>
<evidence type="ECO:0000313" key="3">
    <source>
        <dbReference type="Proteomes" id="UP000776983"/>
    </source>
</evidence>
<dbReference type="Proteomes" id="UP000776983">
    <property type="component" value="Unassembled WGS sequence"/>
</dbReference>
<dbReference type="Gene3D" id="2.60.260.40">
    <property type="entry name" value="q5lls5 like domains"/>
    <property type="match status" value="1"/>
</dbReference>
<dbReference type="Pfam" id="PF10276">
    <property type="entry name" value="zf-CHCC"/>
    <property type="match status" value="1"/>
</dbReference>
<keyword evidence="2" id="KW-0862">Zinc</keyword>
<dbReference type="RefSeq" id="WP_226952425.1">
    <property type="nucleotide sequence ID" value="NZ_JACDXW010000001.1"/>
</dbReference>
<protein>
    <submittedName>
        <fullName evidence="2">Zinc-finger domain-containing protein</fullName>
    </submittedName>
</protein>
<name>A0ABS8C975_9BURK</name>
<keyword evidence="3" id="KW-1185">Reference proteome</keyword>
<sequence length="69" mass="7189">MKTENPAAANTQNVISVQADQLPVYCPAPGTPVWSLHPRVYIDLGPTGQASCPYCGATYHLSGPAPAGH</sequence>
<comment type="caution">
    <text evidence="2">The sequence shown here is derived from an EMBL/GenBank/DDBJ whole genome shotgun (WGS) entry which is preliminary data.</text>
</comment>